<dbReference type="EMBL" id="JANBPU010000032">
    <property type="protein sequence ID" value="KAJ1919121.1"/>
    <property type="molecule type" value="Genomic_DNA"/>
</dbReference>
<evidence type="ECO:0000256" key="9">
    <source>
        <dbReference type="ARBA" id="ARBA00022491"/>
    </source>
</evidence>
<evidence type="ECO:0000256" key="11">
    <source>
        <dbReference type="ARBA" id="ARBA00022801"/>
    </source>
</evidence>
<dbReference type="Gene3D" id="3.40.800.20">
    <property type="entry name" value="Histone deacetylase domain"/>
    <property type="match status" value="2"/>
</dbReference>
<evidence type="ECO:0000256" key="3">
    <source>
        <dbReference type="ARBA" id="ARBA00004286"/>
    </source>
</evidence>
<evidence type="ECO:0000256" key="16">
    <source>
        <dbReference type="ARBA" id="ARBA00040347"/>
    </source>
</evidence>
<evidence type="ECO:0000256" key="5">
    <source>
        <dbReference type="ARBA" id="ARBA00006457"/>
    </source>
</evidence>
<dbReference type="InterPro" id="IPR003084">
    <property type="entry name" value="HDAC_I/II"/>
</dbReference>
<name>A0A9W8DPF8_9FUNG</name>
<dbReference type="OrthoDB" id="73273at2759"/>
<reference evidence="21" key="1">
    <citation type="submission" date="2022-07" db="EMBL/GenBank/DDBJ databases">
        <title>Phylogenomic reconstructions and comparative analyses of Kickxellomycotina fungi.</title>
        <authorList>
            <person name="Reynolds N.K."/>
            <person name="Stajich J.E."/>
            <person name="Barry K."/>
            <person name="Grigoriev I.V."/>
            <person name="Crous P."/>
            <person name="Smith M.E."/>
        </authorList>
    </citation>
    <scope>NUCLEOTIDE SEQUENCE</scope>
    <source>
        <strain evidence="21">NBRC 100468</strain>
    </source>
</reference>
<accession>A0A9W8DPF8</accession>
<feature type="region of interest" description="Disordered" evidence="19">
    <location>
        <begin position="82"/>
        <end position="101"/>
    </location>
</feature>
<organism evidence="21 22">
    <name type="scientific">Mycoemilia scoparia</name>
    <dbReference type="NCBI Taxonomy" id="417184"/>
    <lineage>
        <taxon>Eukaryota</taxon>
        <taxon>Fungi</taxon>
        <taxon>Fungi incertae sedis</taxon>
        <taxon>Zoopagomycota</taxon>
        <taxon>Kickxellomycotina</taxon>
        <taxon>Kickxellomycetes</taxon>
        <taxon>Kickxellales</taxon>
        <taxon>Kickxellaceae</taxon>
        <taxon>Mycoemilia</taxon>
    </lineage>
</organism>
<evidence type="ECO:0000256" key="17">
    <source>
        <dbReference type="ARBA" id="ARBA00041964"/>
    </source>
</evidence>
<evidence type="ECO:0000256" key="8">
    <source>
        <dbReference type="ARBA" id="ARBA00022490"/>
    </source>
</evidence>
<dbReference type="InterPro" id="IPR000286">
    <property type="entry name" value="HDACs"/>
</dbReference>
<evidence type="ECO:0000256" key="2">
    <source>
        <dbReference type="ARBA" id="ARBA00004123"/>
    </source>
</evidence>
<comment type="similarity">
    <text evidence="5">Belongs to the histone deacetylase family. HD type 1 subfamily.</text>
</comment>
<evidence type="ECO:0000256" key="19">
    <source>
        <dbReference type="SAM" id="MobiDB-lite"/>
    </source>
</evidence>
<dbReference type="InterPro" id="IPR037138">
    <property type="entry name" value="His_deacetylse_dom_sf"/>
</dbReference>
<evidence type="ECO:0000313" key="22">
    <source>
        <dbReference type="Proteomes" id="UP001150538"/>
    </source>
</evidence>
<evidence type="ECO:0000256" key="4">
    <source>
        <dbReference type="ARBA" id="ARBA00004496"/>
    </source>
</evidence>
<dbReference type="GO" id="GO:0046872">
    <property type="term" value="F:metal ion binding"/>
    <property type="evidence" value="ECO:0007669"/>
    <property type="project" value="UniProtKB-KW"/>
</dbReference>
<evidence type="ECO:0000256" key="13">
    <source>
        <dbReference type="ARBA" id="ARBA00023015"/>
    </source>
</evidence>
<keyword evidence="13" id="KW-0805">Transcription regulation</keyword>
<evidence type="ECO:0000256" key="1">
    <source>
        <dbReference type="ARBA" id="ARBA00001968"/>
    </source>
</evidence>
<keyword evidence="11" id="KW-0378">Hydrolase</keyword>
<evidence type="ECO:0000256" key="12">
    <source>
        <dbReference type="ARBA" id="ARBA00022853"/>
    </source>
</evidence>
<evidence type="ECO:0000256" key="10">
    <source>
        <dbReference type="ARBA" id="ARBA00022723"/>
    </source>
</evidence>
<evidence type="ECO:0000256" key="15">
    <source>
        <dbReference type="ARBA" id="ARBA00023242"/>
    </source>
</evidence>
<keyword evidence="8" id="KW-0963">Cytoplasm</keyword>
<sequence>MSSIPRCTLIRSTESIQNTDLLPSNLDRSSVVHALIDVYKVHQSLEIIPPAKIRRAHLLEYHDSGYIDFLLSKDLEKYSKEISVDDDDDNNDNDDNSEYGEDFEDDLQEFGLEFDCPPFLDLNKYIFNVAGGTLAAAEHLNRDKTDVAIHWEGGRHHAGRDQASGFCYVNDVVLGILHLQRKFSTVLYIDLDLHHGDGTGSINEDGKGKGKNFNLNIPLKAGLTDAAFTRIFERIMAKVFNFFSPQAVVVQCGCDGLSGDPNKIWNLTSEGYIQAINSIVQTKLPLLLVGGGGYSTPDVARCWIKITSAITQPTTKLENDIPPHEYFDLYKPSFELDIAPSVTPDENTDKYIDEMLLLVDDRYPDDEKECRSNQESKSA</sequence>
<dbReference type="GO" id="GO:0005634">
    <property type="term" value="C:nucleus"/>
    <property type="evidence" value="ECO:0007669"/>
    <property type="project" value="UniProtKB-SubCell"/>
</dbReference>
<feature type="domain" description="Histone deacetylase" evidence="20">
    <location>
        <begin position="23"/>
        <end position="203"/>
    </location>
</feature>
<dbReference type="GO" id="GO:0005737">
    <property type="term" value="C:cytoplasm"/>
    <property type="evidence" value="ECO:0007669"/>
    <property type="project" value="UniProtKB-SubCell"/>
</dbReference>
<dbReference type="EC" id="3.5.1.98" evidence="6"/>
<keyword evidence="22" id="KW-1185">Reference proteome</keyword>
<protein>
    <recommendedName>
        <fullName evidence="16">Histone deacetylase 8</fullName>
        <ecNumber evidence="6">3.5.1.98</ecNumber>
    </recommendedName>
    <alternativeName>
        <fullName evidence="17">Protein deacetylase HDAC8</fullName>
    </alternativeName>
    <alternativeName>
        <fullName evidence="18">Protein decrotonylase HDAC8</fullName>
    </alternativeName>
</protein>
<comment type="caution">
    <text evidence="21">The sequence shown here is derived from an EMBL/GenBank/DDBJ whole genome shotgun (WGS) entry which is preliminary data.</text>
</comment>
<dbReference type="SUPFAM" id="SSF52768">
    <property type="entry name" value="Arginase/deacetylase"/>
    <property type="match status" value="1"/>
</dbReference>
<dbReference type="Proteomes" id="UP001150538">
    <property type="component" value="Unassembled WGS sequence"/>
</dbReference>
<evidence type="ECO:0000313" key="21">
    <source>
        <dbReference type="EMBL" id="KAJ1919121.1"/>
    </source>
</evidence>
<comment type="subcellular location">
    <subcellularLocation>
        <location evidence="3">Chromosome</location>
    </subcellularLocation>
    <subcellularLocation>
        <location evidence="4">Cytoplasm</location>
    </subcellularLocation>
    <subcellularLocation>
        <location evidence="2">Nucleus</location>
    </subcellularLocation>
</comment>
<keyword evidence="14" id="KW-0804">Transcription</keyword>
<dbReference type="GO" id="GO:0005694">
    <property type="term" value="C:chromosome"/>
    <property type="evidence" value="ECO:0007669"/>
    <property type="project" value="UniProtKB-SubCell"/>
</dbReference>
<keyword evidence="12" id="KW-0156">Chromatin regulator</keyword>
<dbReference type="PANTHER" id="PTHR10625:SF14">
    <property type="entry name" value="HISTONE DEACETYLASE 8"/>
    <property type="match status" value="1"/>
</dbReference>
<dbReference type="AlphaFoldDB" id="A0A9W8DPF8"/>
<dbReference type="GO" id="GO:0031507">
    <property type="term" value="P:heterochromatin formation"/>
    <property type="evidence" value="ECO:0007669"/>
    <property type="project" value="TreeGrafter"/>
</dbReference>
<gene>
    <name evidence="21" type="ORF">H4219_002170</name>
</gene>
<keyword evidence="10" id="KW-0479">Metal-binding</keyword>
<dbReference type="PRINTS" id="PR01270">
    <property type="entry name" value="HDASUPER"/>
</dbReference>
<dbReference type="PRINTS" id="PR01271">
    <property type="entry name" value="HISDACETLASE"/>
</dbReference>
<evidence type="ECO:0000259" key="20">
    <source>
        <dbReference type="Pfam" id="PF00850"/>
    </source>
</evidence>
<evidence type="ECO:0000256" key="18">
    <source>
        <dbReference type="ARBA" id="ARBA00042783"/>
    </source>
</evidence>
<comment type="cofactor">
    <cofactor evidence="1">
        <name>a divalent metal cation</name>
        <dbReference type="ChEBI" id="CHEBI:60240"/>
    </cofactor>
</comment>
<evidence type="ECO:0000256" key="7">
    <source>
        <dbReference type="ARBA" id="ARBA00022454"/>
    </source>
</evidence>
<evidence type="ECO:0000256" key="6">
    <source>
        <dbReference type="ARBA" id="ARBA00012111"/>
    </source>
</evidence>
<feature type="compositionally biased region" description="Acidic residues" evidence="19">
    <location>
        <begin position="84"/>
        <end position="101"/>
    </location>
</feature>
<evidence type="ECO:0000256" key="14">
    <source>
        <dbReference type="ARBA" id="ARBA00023163"/>
    </source>
</evidence>
<dbReference type="InterPro" id="IPR023696">
    <property type="entry name" value="Ureohydrolase_dom_sf"/>
</dbReference>
<dbReference type="PANTHER" id="PTHR10625">
    <property type="entry name" value="HISTONE DEACETYLASE HDAC1-RELATED"/>
    <property type="match status" value="1"/>
</dbReference>
<dbReference type="InterPro" id="IPR023801">
    <property type="entry name" value="His_deacetylse_dom"/>
</dbReference>
<keyword evidence="15" id="KW-0539">Nucleus</keyword>
<keyword evidence="9" id="KW-0678">Repressor</keyword>
<dbReference type="Pfam" id="PF00850">
    <property type="entry name" value="Hist_deacetyl"/>
    <property type="match status" value="1"/>
</dbReference>
<dbReference type="GO" id="GO:0141221">
    <property type="term" value="F:histone deacetylase activity, hydrolytic mechanism"/>
    <property type="evidence" value="ECO:0007669"/>
    <property type="project" value="UniProtKB-EC"/>
</dbReference>
<keyword evidence="7" id="KW-0158">Chromosome</keyword>
<proteinExistence type="inferred from homology"/>